<dbReference type="InterPro" id="IPR013740">
    <property type="entry name" value="Redoxin"/>
</dbReference>
<sequence length="197" mass="21192">MNCLPPPPRRMTAPRGIEPGDPAPDFHLPNANPEVGGEALSLGDAIGPNGAIIMFTCNHCPYVVGSEPRIEAMAQRARSEGLGFVGINSNDPVNYESDSWGNMVKRAGRGMSYSYLHDDNQDTARAYGAERTPEFYLLDSSGTVAYRGRLDDSPRDPSHASASDLADAMDDMAAGRSVGRPRTDSIGCSVKWKMLSD</sequence>
<dbReference type="Gene3D" id="3.40.30.10">
    <property type="entry name" value="Glutaredoxin"/>
    <property type="match status" value="1"/>
</dbReference>
<evidence type="ECO:0000259" key="2">
    <source>
        <dbReference type="PROSITE" id="PS51352"/>
    </source>
</evidence>
<name>A0A075GDY1_9EURY</name>
<dbReference type="AlphaFoldDB" id="A0A075GDY1"/>
<dbReference type="SUPFAM" id="SSF52833">
    <property type="entry name" value="Thioredoxin-like"/>
    <property type="match status" value="1"/>
</dbReference>
<dbReference type="PANTHER" id="PTHR43640">
    <property type="entry name" value="OS07G0260300 PROTEIN"/>
    <property type="match status" value="1"/>
</dbReference>
<dbReference type="EMBL" id="KF900633">
    <property type="protein sequence ID" value="AIF01874.1"/>
    <property type="molecule type" value="Genomic_DNA"/>
</dbReference>
<evidence type="ECO:0000313" key="3">
    <source>
        <dbReference type="EMBL" id="AIF01874.1"/>
    </source>
</evidence>
<feature type="domain" description="Thioredoxin" evidence="2">
    <location>
        <begin position="17"/>
        <end position="174"/>
    </location>
</feature>
<dbReference type="PROSITE" id="PS51352">
    <property type="entry name" value="THIOREDOXIN_2"/>
    <property type="match status" value="1"/>
</dbReference>
<accession>A0A075GDY1</accession>
<feature type="region of interest" description="Disordered" evidence="1">
    <location>
        <begin position="1"/>
        <end position="32"/>
    </location>
</feature>
<dbReference type="GO" id="GO:0016491">
    <property type="term" value="F:oxidoreductase activity"/>
    <property type="evidence" value="ECO:0007669"/>
    <property type="project" value="InterPro"/>
</dbReference>
<dbReference type="InterPro" id="IPR047262">
    <property type="entry name" value="PRX-like1"/>
</dbReference>
<dbReference type="InterPro" id="IPR036249">
    <property type="entry name" value="Thioredoxin-like_sf"/>
</dbReference>
<reference evidence="3" key="1">
    <citation type="journal article" date="2014" name="Genome Biol. Evol.">
        <title>Pangenome evidence for extensive interdomain horizontal transfer affecting lineage core and shell genes in uncultured planktonic thaumarchaeota and euryarchaeota.</title>
        <authorList>
            <person name="Deschamps P."/>
            <person name="Zivanovic Y."/>
            <person name="Moreira D."/>
            <person name="Rodriguez-Valera F."/>
            <person name="Lopez-Garcia P."/>
        </authorList>
    </citation>
    <scope>NUCLEOTIDE SEQUENCE</scope>
</reference>
<dbReference type="CDD" id="cd02969">
    <property type="entry name" value="PRX_like1"/>
    <property type="match status" value="1"/>
</dbReference>
<protein>
    <submittedName>
        <fullName evidence="3">Redoxin domain-containing protein</fullName>
    </submittedName>
</protein>
<evidence type="ECO:0000256" key="1">
    <source>
        <dbReference type="SAM" id="MobiDB-lite"/>
    </source>
</evidence>
<dbReference type="PANTHER" id="PTHR43640:SF1">
    <property type="entry name" value="THIOREDOXIN-DEPENDENT PEROXIREDOXIN"/>
    <property type="match status" value="1"/>
</dbReference>
<dbReference type="InterPro" id="IPR013766">
    <property type="entry name" value="Thioredoxin_domain"/>
</dbReference>
<organism evidence="3">
    <name type="scientific">uncultured marine group II/III euryarchaeote KM3_150_B07</name>
    <dbReference type="NCBI Taxonomy" id="1457892"/>
    <lineage>
        <taxon>Archaea</taxon>
        <taxon>Methanobacteriati</taxon>
        <taxon>Methanobacteriota</taxon>
        <taxon>environmental samples</taxon>
    </lineage>
</organism>
<proteinExistence type="predicted"/>
<dbReference type="Pfam" id="PF08534">
    <property type="entry name" value="Redoxin"/>
    <property type="match status" value="1"/>
</dbReference>